<dbReference type="EMBL" id="ML978154">
    <property type="protein sequence ID" value="KAF2036560.1"/>
    <property type="molecule type" value="Genomic_DNA"/>
</dbReference>
<keyword evidence="3" id="KW-1185">Reference proteome</keyword>
<evidence type="ECO:0000313" key="2">
    <source>
        <dbReference type="EMBL" id="KAF2036560.1"/>
    </source>
</evidence>
<name>A0A9P4HN48_9PLEO</name>
<accession>A0A9P4HN48</accession>
<feature type="region of interest" description="Disordered" evidence="1">
    <location>
        <begin position="1"/>
        <end position="101"/>
    </location>
</feature>
<proteinExistence type="predicted"/>
<dbReference type="Proteomes" id="UP000799777">
    <property type="component" value="Unassembled WGS sequence"/>
</dbReference>
<dbReference type="OrthoDB" id="3801552at2759"/>
<dbReference type="AlphaFoldDB" id="A0A9P4HN48"/>
<organism evidence="2 3">
    <name type="scientific">Setomelanomma holmii</name>
    <dbReference type="NCBI Taxonomy" id="210430"/>
    <lineage>
        <taxon>Eukaryota</taxon>
        <taxon>Fungi</taxon>
        <taxon>Dikarya</taxon>
        <taxon>Ascomycota</taxon>
        <taxon>Pezizomycotina</taxon>
        <taxon>Dothideomycetes</taxon>
        <taxon>Pleosporomycetidae</taxon>
        <taxon>Pleosporales</taxon>
        <taxon>Pleosporineae</taxon>
        <taxon>Phaeosphaeriaceae</taxon>
        <taxon>Setomelanomma</taxon>
    </lineage>
</organism>
<reference evidence="2" key="1">
    <citation type="journal article" date="2020" name="Stud. Mycol.">
        <title>101 Dothideomycetes genomes: a test case for predicting lifestyles and emergence of pathogens.</title>
        <authorList>
            <person name="Haridas S."/>
            <person name="Albert R."/>
            <person name="Binder M."/>
            <person name="Bloem J."/>
            <person name="Labutti K."/>
            <person name="Salamov A."/>
            <person name="Andreopoulos B."/>
            <person name="Baker S."/>
            <person name="Barry K."/>
            <person name="Bills G."/>
            <person name="Bluhm B."/>
            <person name="Cannon C."/>
            <person name="Castanera R."/>
            <person name="Culley D."/>
            <person name="Daum C."/>
            <person name="Ezra D."/>
            <person name="Gonzalez J."/>
            <person name="Henrissat B."/>
            <person name="Kuo A."/>
            <person name="Liang C."/>
            <person name="Lipzen A."/>
            <person name="Lutzoni F."/>
            <person name="Magnuson J."/>
            <person name="Mondo S."/>
            <person name="Nolan M."/>
            <person name="Ohm R."/>
            <person name="Pangilinan J."/>
            <person name="Park H.-J."/>
            <person name="Ramirez L."/>
            <person name="Alfaro M."/>
            <person name="Sun H."/>
            <person name="Tritt A."/>
            <person name="Yoshinaga Y."/>
            <person name="Zwiers L.-H."/>
            <person name="Turgeon B."/>
            <person name="Goodwin S."/>
            <person name="Spatafora J."/>
            <person name="Crous P."/>
            <person name="Grigoriev I."/>
        </authorList>
    </citation>
    <scope>NUCLEOTIDE SEQUENCE</scope>
    <source>
        <strain evidence="2">CBS 110217</strain>
    </source>
</reference>
<feature type="region of interest" description="Disordered" evidence="1">
    <location>
        <begin position="114"/>
        <end position="143"/>
    </location>
</feature>
<evidence type="ECO:0000256" key="1">
    <source>
        <dbReference type="SAM" id="MobiDB-lite"/>
    </source>
</evidence>
<feature type="compositionally biased region" description="Basic and acidic residues" evidence="1">
    <location>
        <begin position="7"/>
        <end position="31"/>
    </location>
</feature>
<comment type="caution">
    <text evidence="2">The sequence shown here is derived from an EMBL/GenBank/DDBJ whole genome shotgun (WGS) entry which is preliminary data.</text>
</comment>
<feature type="compositionally biased region" description="Polar residues" evidence="1">
    <location>
        <begin position="48"/>
        <end position="75"/>
    </location>
</feature>
<evidence type="ECO:0000313" key="3">
    <source>
        <dbReference type="Proteomes" id="UP000799777"/>
    </source>
</evidence>
<sequence length="185" mass="20183">MTYANDTDDRGAGDPTYDRQVERRAPDDNEHTVATTVDQPDFNAIDDFNNSNDTTANNTQTSALFCGSQPTQLANPPTPLSPFSSLFQDSPSDLALPSGPVLTAPLGAQPIRMVNLPVDKSGQDSPDGGKSKRPVNTYRGKDPIKKIVQNKKLQAILADRPVPGERRKMKEERVELRLGAGRVLR</sequence>
<protein>
    <submittedName>
        <fullName evidence="2">Uncharacterized protein</fullName>
    </submittedName>
</protein>
<gene>
    <name evidence="2" type="ORF">EK21DRAFT_51425</name>
</gene>